<evidence type="ECO:0000256" key="9">
    <source>
        <dbReference type="ARBA" id="ARBA00022917"/>
    </source>
</evidence>
<dbReference type="InterPro" id="IPR018149">
    <property type="entry name" value="Lys-tRNA-synth_II_C"/>
</dbReference>
<dbReference type="RefSeq" id="WP_157363931.1">
    <property type="nucleotide sequence ID" value="NZ_WOWS01000003.1"/>
</dbReference>
<comment type="subcellular location">
    <subcellularLocation>
        <location evidence="1 12">Cytoplasm</location>
    </subcellularLocation>
</comment>
<accession>A0A6L6UDJ2</accession>
<dbReference type="Pfam" id="PF00152">
    <property type="entry name" value="tRNA-synt_2"/>
    <property type="match status" value="1"/>
</dbReference>
<dbReference type="SUPFAM" id="SSF50249">
    <property type="entry name" value="Nucleic acid-binding proteins"/>
    <property type="match status" value="1"/>
</dbReference>
<dbReference type="PANTHER" id="PTHR42918:SF15">
    <property type="entry name" value="LYSINE--TRNA LIGASE, CHLOROPLASTIC_MITOCHONDRIAL"/>
    <property type="match status" value="1"/>
</dbReference>
<dbReference type="GO" id="GO:0000287">
    <property type="term" value="F:magnesium ion binding"/>
    <property type="evidence" value="ECO:0007669"/>
    <property type="project" value="UniProtKB-UniRule"/>
</dbReference>
<feature type="binding site" evidence="12">
    <location>
        <position position="413"/>
    </location>
    <ligand>
        <name>Mg(2+)</name>
        <dbReference type="ChEBI" id="CHEBI:18420"/>
        <label>2</label>
    </ligand>
</feature>
<gene>
    <name evidence="12 15" type="primary">lysS</name>
    <name evidence="15" type="ORF">GN138_10715</name>
</gene>
<keyword evidence="6 12" id="KW-0547">Nucleotide-binding</keyword>
<evidence type="ECO:0000256" key="13">
    <source>
        <dbReference type="RuleBase" id="RU000336"/>
    </source>
</evidence>
<comment type="similarity">
    <text evidence="2 12">Belongs to the class-II aminoacyl-tRNA synthetase family.</text>
</comment>
<comment type="subunit">
    <text evidence="12">Homodimer.</text>
</comment>
<evidence type="ECO:0000256" key="5">
    <source>
        <dbReference type="ARBA" id="ARBA00022723"/>
    </source>
</evidence>
<protein>
    <recommendedName>
        <fullName evidence="12">Lysine--tRNA ligase</fullName>
        <ecNumber evidence="12">6.1.1.6</ecNumber>
    </recommendedName>
    <alternativeName>
        <fullName evidence="12">Lysyl-tRNA synthetase</fullName>
        <shortName evidence="12">LysRS</shortName>
    </alternativeName>
</protein>
<comment type="cofactor">
    <cofactor evidence="12 13">
        <name>Mg(2+)</name>
        <dbReference type="ChEBI" id="CHEBI:18420"/>
    </cofactor>
    <text evidence="12 13">Binds 3 Mg(2+) ions per subunit.</text>
</comment>
<dbReference type="FunFam" id="2.40.50.140:FF:000024">
    <property type="entry name" value="Lysine--tRNA ligase"/>
    <property type="match status" value="1"/>
</dbReference>
<dbReference type="InterPro" id="IPR004364">
    <property type="entry name" value="Aa-tRNA-synt_II"/>
</dbReference>
<dbReference type="InterPro" id="IPR045864">
    <property type="entry name" value="aa-tRNA-synth_II/BPL/LPL"/>
</dbReference>
<comment type="catalytic activity">
    <reaction evidence="11 12 13">
        <text>tRNA(Lys) + L-lysine + ATP = L-lysyl-tRNA(Lys) + AMP + diphosphate</text>
        <dbReference type="Rhea" id="RHEA:20792"/>
        <dbReference type="Rhea" id="RHEA-COMP:9696"/>
        <dbReference type="Rhea" id="RHEA-COMP:9697"/>
        <dbReference type="ChEBI" id="CHEBI:30616"/>
        <dbReference type="ChEBI" id="CHEBI:32551"/>
        <dbReference type="ChEBI" id="CHEBI:33019"/>
        <dbReference type="ChEBI" id="CHEBI:78442"/>
        <dbReference type="ChEBI" id="CHEBI:78529"/>
        <dbReference type="ChEBI" id="CHEBI:456215"/>
        <dbReference type="EC" id="6.1.1.6"/>
    </reaction>
</comment>
<dbReference type="HAMAP" id="MF_00252">
    <property type="entry name" value="Lys_tRNA_synth_class2"/>
    <property type="match status" value="1"/>
</dbReference>
<dbReference type="GO" id="GO:0006430">
    <property type="term" value="P:lysyl-tRNA aminoacylation"/>
    <property type="evidence" value="ECO:0007669"/>
    <property type="project" value="UniProtKB-UniRule"/>
</dbReference>
<evidence type="ECO:0000256" key="12">
    <source>
        <dbReference type="HAMAP-Rule" id="MF_00252"/>
    </source>
</evidence>
<evidence type="ECO:0000256" key="6">
    <source>
        <dbReference type="ARBA" id="ARBA00022741"/>
    </source>
</evidence>
<proteinExistence type="inferred from homology"/>
<dbReference type="Proteomes" id="UP000478208">
    <property type="component" value="Unassembled WGS sequence"/>
</dbReference>
<dbReference type="PROSITE" id="PS50862">
    <property type="entry name" value="AA_TRNA_LIGASE_II"/>
    <property type="match status" value="1"/>
</dbReference>
<dbReference type="Gene3D" id="3.30.930.10">
    <property type="entry name" value="Bira Bifunctional Protein, Domain 2"/>
    <property type="match status" value="1"/>
</dbReference>
<sequence length="562" mass="64493">MQLSEQELVRRQKLDKLRALGINPYPADLFPVNHTSKQIKSDFEEGKQVIIAGRLMAINIQGKASFAQLQDSEGRIQVYFNRDEICEGEDKSLYNDVFKKLLDLGDFVGIEGTLFTTQVGEKTVMVKDFKLLSKALKPLPIPKQKDGVTYDAFTDPELRYRQRYADLVVNPHVKEVFVKRTKLFNAMRQFFNDAGYFEVETPVLQPIPGGAAARPFITHHNSLDIPLYMRIANELYLKRLIVGGFDGVYEFSKNFRNEGMDRTHNPEFTAMEIYVSYKDYNWMMDFCEQLLEHCAIAVNGTSEATFGEHKINFKAPYKRITMRDSILEFTGFDIYNKSEDEIRAAAKSMHIDVDETMGKGKLIDEIFGEKCEGNYIQPTFITDYPKEMSPLCKEHRENPELTERFELMVCGKEIANAYSELNDPIDQRERFEHQLKLAQKGDDEATEFIDHDFLRALEYGMPPTSGMGIGMDRLIMFLTNNQSIQEVLFFPQMRPEKKKVDLSDNEKAILEVLKTEKRMDLVALKSQSGLSNKGWDKGIKGLGKHGLTKVEKTDDGLFVELV</sequence>
<feature type="domain" description="Aminoacyl-transfer RNA synthetases class-II family profile" evidence="14">
    <location>
        <begin position="180"/>
        <end position="495"/>
    </location>
</feature>
<evidence type="ECO:0000259" key="14">
    <source>
        <dbReference type="PROSITE" id="PS50862"/>
    </source>
</evidence>
<comment type="caution">
    <text evidence="15">The sequence shown here is derived from an EMBL/GenBank/DDBJ whole genome shotgun (WGS) entry which is preliminary data.</text>
</comment>
<dbReference type="PANTHER" id="PTHR42918">
    <property type="entry name" value="LYSYL-TRNA SYNTHETASE"/>
    <property type="match status" value="1"/>
</dbReference>
<dbReference type="EMBL" id="WOWS01000003">
    <property type="protein sequence ID" value="MUU78917.1"/>
    <property type="molecule type" value="Genomic_DNA"/>
</dbReference>
<reference evidence="15 16" key="1">
    <citation type="submission" date="2019-12" db="EMBL/GenBank/DDBJ databases">
        <authorList>
            <person name="Li J."/>
        </authorList>
    </citation>
    <scope>NUCLEOTIDE SEQUENCE [LARGE SCALE GENOMIC DNA]</scope>
    <source>
        <strain evidence="15 16">HL2-2</strain>
    </source>
</reference>
<dbReference type="CDD" id="cd04322">
    <property type="entry name" value="LysRS_N"/>
    <property type="match status" value="1"/>
</dbReference>
<dbReference type="Gene3D" id="2.40.50.140">
    <property type="entry name" value="Nucleic acid-binding proteins"/>
    <property type="match status" value="1"/>
</dbReference>
<feature type="binding site" evidence="12">
    <location>
        <position position="413"/>
    </location>
    <ligand>
        <name>Mg(2+)</name>
        <dbReference type="ChEBI" id="CHEBI:18420"/>
        <label>1</label>
    </ligand>
</feature>
<keyword evidence="8 12" id="KW-0460">Magnesium</keyword>
<evidence type="ECO:0000256" key="4">
    <source>
        <dbReference type="ARBA" id="ARBA00022598"/>
    </source>
</evidence>
<dbReference type="Pfam" id="PF01336">
    <property type="entry name" value="tRNA_anti-codon"/>
    <property type="match status" value="1"/>
</dbReference>
<evidence type="ECO:0000256" key="11">
    <source>
        <dbReference type="ARBA" id="ARBA00048573"/>
    </source>
</evidence>
<dbReference type="GO" id="GO:0005829">
    <property type="term" value="C:cytosol"/>
    <property type="evidence" value="ECO:0007669"/>
    <property type="project" value="TreeGrafter"/>
</dbReference>
<keyword evidence="9 12" id="KW-0648">Protein biosynthesis</keyword>
<dbReference type="InterPro" id="IPR012340">
    <property type="entry name" value="NA-bd_OB-fold"/>
</dbReference>
<dbReference type="GO" id="GO:0005524">
    <property type="term" value="F:ATP binding"/>
    <property type="evidence" value="ECO:0007669"/>
    <property type="project" value="UniProtKB-UniRule"/>
</dbReference>
<evidence type="ECO:0000256" key="1">
    <source>
        <dbReference type="ARBA" id="ARBA00004496"/>
    </source>
</evidence>
<name>A0A6L6UDJ2_9FLAO</name>
<evidence type="ECO:0000256" key="7">
    <source>
        <dbReference type="ARBA" id="ARBA00022840"/>
    </source>
</evidence>
<dbReference type="GO" id="GO:0004824">
    <property type="term" value="F:lysine-tRNA ligase activity"/>
    <property type="evidence" value="ECO:0007669"/>
    <property type="project" value="UniProtKB-UniRule"/>
</dbReference>
<dbReference type="EC" id="6.1.1.6" evidence="12"/>
<evidence type="ECO:0000313" key="16">
    <source>
        <dbReference type="Proteomes" id="UP000478208"/>
    </source>
</evidence>
<keyword evidence="4 12" id="KW-0436">Ligase</keyword>
<dbReference type="SUPFAM" id="SSF55681">
    <property type="entry name" value="Class II aaRS and biotin synthetases"/>
    <property type="match status" value="1"/>
</dbReference>
<dbReference type="NCBIfam" id="TIGR00499">
    <property type="entry name" value="lysS_bact"/>
    <property type="match status" value="1"/>
</dbReference>
<dbReference type="InterPro" id="IPR006195">
    <property type="entry name" value="aa-tRNA-synth_II"/>
</dbReference>
<dbReference type="InterPro" id="IPR044136">
    <property type="entry name" value="Lys-tRNA-ligase_II_N"/>
</dbReference>
<dbReference type="GO" id="GO:0000049">
    <property type="term" value="F:tRNA binding"/>
    <property type="evidence" value="ECO:0007669"/>
    <property type="project" value="TreeGrafter"/>
</dbReference>
<keyword evidence="5 12" id="KW-0479">Metal-binding</keyword>
<dbReference type="NCBIfam" id="NF001756">
    <property type="entry name" value="PRK00484.1"/>
    <property type="match status" value="1"/>
</dbReference>
<dbReference type="CDD" id="cd00775">
    <property type="entry name" value="LysRS_core"/>
    <property type="match status" value="1"/>
</dbReference>
<evidence type="ECO:0000313" key="15">
    <source>
        <dbReference type="EMBL" id="MUU78917.1"/>
    </source>
</evidence>
<dbReference type="PRINTS" id="PR00982">
    <property type="entry name" value="TRNASYNTHLYS"/>
</dbReference>
<keyword evidence="10 12" id="KW-0030">Aminoacyl-tRNA synthetase</keyword>
<dbReference type="FunFam" id="3.30.930.10:FF:000238">
    <property type="entry name" value="Lysine--tRNA ligase"/>
    <property type="match status" value="1"/>
</dbReference>
<dbReference type="InterPro" id="IPR004365">
    <property type="entry name" value="NA-bd_OB_tRNA"/>
</dbReference>
<evidence type="ECO:0000256" key="8">
    <source>
        <dbReference type="ARBA" id="ARBA00022842"/>
    </source>
</evidence>
<dbReference type="AlphaFoldDB" id="A0A6L6UDJ2"/>
<evidence type="ECO:0000256" key="2">
    <source>
        <dbReference type="ARBA" id="ARBA00008226"/>
    </source>
</evidence>
<keyword evidence="7 12" id="KW-0067">ATP-binding</keyword>
<dbReference type="InterPro" id="IPR002313">
    <property type="entry name" value="Lys-tRNA-ligase_II"/>
</dbReference>
<keyword evidence="3 12" id="KW-0963">Cytoplasm</keyword>
<evidence type="ECO:0000256" key="10">
    <source>
        <dbReference type="ARBA" id="ARBA00023146"/>
    </source>
</evidence>
<keyword evidence="16" id="KW-1185">Reference proteome</keyword>
<feature type="binding site" evidence="12">
    <location>
        <position position="406"/>
    </location>
    <ligand>
        <name>Mg(2+)</name>
        <dbReference type="ChEBI" id="CHEBI:18420"/>
        <label>1</label>
    </ligand>
</feature>
<organism evidence="15 16">
    <name type="scientific">Winogradskyella endarachnes</name>
    <dbReference type="NCBI Taxonomy" id="2681965"/>
    <lineage>
        <taxon>Bacteria</taxon>
        <taxon>Pseudomonadati</taxon>
        <taxon>Bacteroidota</taxon>
        <taxon>Flavobacteriia</taxon>
        <taxon>Flavobacteriales</taxon>
        <taxon>Flavobacteriaceae</taxon>
        <taxon>Winogradskyella</taxon>
    </lineage>
</organism>
<evidence type="ECO:0000256" key="3">
    <source>
        <dbReference type="ARBA" id="ARBA00022490"/>
    </source>
</evidence>